<dbReference type="Proteomes" id="UP001270362">
    <property type="component" value="Unassembled WGS sequence"/>
</dbReference>
<name>A0AAE0XAP8_9PEZI</name>
<protein>
    <submittedName>
        <fullName evidence="3">Uncharacterized protein</fullName>
    </submittedName>
</protein>
<reference evidence="3" key="1">
    <citation type="journal article" date="2023" name="Mol. Phylogenet. Evol.">
        <title>Genome-scale phylogeny and comparative genomics of the fungal order Sordariales.</title>
        <authorList>
            <person name="Hensen N."/>
            <person name="Bonometti L."/>
            <person name="Westerberg I."/>
            <person name="Brannstrom I.O."/>
            <person name="Guillou S."/>
            <person name="Cros-Aarteil S."/>
            <person name="Calhoun S."/>
            <person name="Haridas S."/>
            <person name="Kuo A."/>
            <person name="Mondo S."/>
            <person name="Pangilinan J."/>
            <person name="Riley R."/>
            <person name="LaButti K."/>
            <person name="Andreopoulos B."/>
            <person name="Lipzen A."/>
            <person name="Chen C."/>
            <person name="Yan M."/>
            <person name="Daum C."/>
            <person name="Ng V."/>
            <person name="Clum A."/>
            <person name="Steindorff A."/>
            <person name="Ohm R.A."/>
            <person name="Martin F."/>
            <person name="Silar P."/>
            <person name="Natvig D.O."/>
            <person name="Lalanne C."/>
            <person name="Gautier V."/>
            <person name="Ament-Velasquez S.L."/>
            <person name="Kruys A."/>
            <person name="Hutchinson M.I."/>
            <person name="Powell A.J."/>
            <person name="Barry K."/>
            <person name="Miller A.N."/>
            <person name="Grigoriev I.V."/>
            <person name="Debuchy R."/>
            <person name="Gladieux P."/>
            <person name="Hiltunen Thoren M."/>
            <person name="Johannesson H."/>
        </authorList>
    </citation>
    <scope>NUCLEOTIDE SEQUENCE</scope>
    <source>
        <strain evidence="3">CBS 314.62</strain>
    </source>
</reference>
<feature type="region of interest" description="Disordered" evidence="1">
    <location>
        <begin position="214"/>
        <end position="235"/>
    </location>
</feature>
<keyword evidence="2" id="KW-1133">Transmembrane helix</keyword>
<organism evidence="3 4">
    <name type="scientific">Podospora appendiculata</name>
    <dbReference type="NCBI Taxonomy" id="314037"/>
    <lineage>
        <taxon>Eukaryota</taxon>
        <taxon>Fungi</taxon>
        <taxon>Dikarya</taxon>
        <taxon>Ascomycota</taxon>
        <taxon>Pezizomycotina</taxon>
        <taxon>Sordariomycetes</taxon>
        <taxon>Sordariomycetidae</taxon>
        <taxon>Sordariales</taxon>
        <taxon>Podosporaceae</taxon>
        <taxon>Podospora</taxon>
    </lineage>
</organism>
<proteinExistence type="predicted"/>
<reference evidence="3" key="2">
    <citation type="submission" date="2023-06" db="EMBL/GenBank/DDBJ databases">
        <authorList>
            <consortium name="Lawrence Berkeley National Laboratory"/>
            <person name="Haridas S."/>
            <person name="Hensen N."/>
            <person name="Bonometti L."/>
            <person name="Westerberg I."/>
            <person name="Brannstrom I.O."/>
            <person name="Guillou S."/>
            <person name="Cros-Aarteil S."/>
            <person name="Calhoun S."/>
            <person name="Kuo A."/>
            <person name="Mondo S."/>
            <person name="Pangilinan J."/>
            <person name="Riley R."/>
            <person name="Labutti K."/>
            <person name="Andreopoulos B."/>
            <person name="Lipzen A."/>
            <person name="Chen C."/>
            <person name="Yanf M."/>
            <person name="Daum C."/>
            <person name="Ng V."/>
            <person name="Clum A."/>
            <person name="Steindorff A."/>
            <person name="Ohm R."/>
            <person name="Martin F."/>
            <person name="Silar P."/>
            <person name="Natvig D."/>
            <person name="Lalanne C."/>
            <person name="Gautier V."/>
            <person name="Ament-Velasquez S.L."/>
            <person name="Kruys A."/>
            <person name="Hutchinson M.I."/>
            <person name="Powell A.J."/>
            <person name="Barry K."/>
            <person name="Miller A.N."/>
            <person name="Grigoriev I.V."/>
            <person name="Debuchy R."/>
            <person name="Gladieux P."/>
            <person name="Thoren M.H."/>
            <person name="Johannesson H."/>
        </authorList>
    </citation>
    <scope>NUCLEOTIDE SEQUENCE</scope>
    <source>
        <strain evidence="3">CBS 314.62</strain>
    </source>
</reference>
<comment type="caution">
    <text evidence="3">The sequence shown here is derived from an EMBL/GenBank/DDBJ whole genome shotgun (WGS) entry which is preliminary data.</text>
</comment>
<keyword evidence="2" id="KW-0812">Transmembrane</keyword>
<gene>
    <name evidence="3" type="ORF">B0T22DRAFT_167137</name>
</gene>
<evidence type="ECO:0000256" key="2">
    <source>
        <dbReference type="SAM" id="Phobius"/>
    </source>
</evidence>
<dbReference type="AlphaFoldDB" id="A0AAE0XAP8"/>
<dbReference type="EMBL" id="JAULSO010000002">
    <property type="protein sequence ID" value="KAK3689128.1"/>
    <property type="molecule type" value="Genomic_DNA"/>
</dbReference>
<evidence type="ECO:0000313" key="4">
    <source>
        <dbReference type="Proteomes" id="UP001270362"/>
    </source>
</evidence>
<accession>A0AAE0XAP8</accession>
<evidence type="ECO:0000313" key="3">
    <source>
        <dbReference type="EMBL" id="KAK3689128.1"/>
    </source>
</evidence>
<keyword evidence="2" id="KW-0472">Membrane</keyword>
<sequence>MGFCRRWRGKAWMSGFINTCSGFGVSMFNHHVVLVPVVPLSFLNRSRFDNYQYLNLLHRSCPAAAAAANLQTSSPTEKQPHPLPTMTKLLQTISLFALLVPLSLADSAITDVVGTHCKTDSPAATSALGVCAEPFMHIHDDCEKSLLATAKATDDTGIQNGDTQCICSFYLAASACFSDFCDPIGSSIYIDNYSSCAQGLYATTAATTTGSVGAGSTGTAPATTPPPTAAASSSSASAATTSTKSNVAAGVGGGLALYGSCFAAGVVGAVALYL</sequence>
<evidence type="ECO:0000256" key="1">
    <source>
        <dbReference type="SAM" id="MobiDB-lite"/>
    </source>
</evidence>
<feature type="transmembrane region" description="Helical" evidence="2">
    <location>
        <begin position="247"/>
        <end position="273"/>
    </location>
</feature>
<keyword evidence="4" id="KW-1185">Reference proteome</keyword>